<sequence>MKHVEFLFGSFKRVGMLNDIKVVAARKLIEKGHILKDRAGNILTLATPNIDMYYCILDGQHKVDALALWLASEETRNIPLDARMELVNIPKDVPIGAFIGEYNLACKKWNHRDTETLLVQTFEKEGRTVLSSIEKCVNEDKMTQRAAWKIYKMIDGYRKQKFEDALFYNKLSDELRGTDAEIERGDRIRRAIQVACRNEVRMKRNSAIIDAVIAAYNAVSDVQKAETMDQLMLFITSLSKQTLLAAIKADSVSQKTEVITQAWKNFQKEIKKDGKKEEYEALALNAEEEYDRMVSSVASPKKSSNLDKIKKILS</sequence>
<organism evidence="1 2">
    <name type="scientific">Phocaeicola dorei</name>
    <dbReference type="NCBI Taxonomy" id="357276"/>
    <lineage>
        <taxon>Bacteria</taxon>
        <taxon>Pseudomonadati</taxon>
        <taxon>Bacteroidota</taxon>
        <taxon>Bacteroidia</taxon>
        <taxon>Bacteroidales</taxon>
        <taxon>Bacteroidaceae</taxon>
        <taxon>Phocaeicola</taxon>
    </lineage>
</organism>
<reference evidence="1 2" key="1">
    <citation type="journal article" date="2019" name="Nat. Med.">
        <title>A library of human gut bacterial isolates paired with longitudinal multiomics data enables mechanistic microbiome research.</title>
        <authorList>
            <person name="Poyet M."/>
            <person name="Groussin M."/>
            <person name="Gibbons S.M."/>
            <person name="Avila-Pacheco J."/>
            <person name="Jiang X."/>
            <person name="Kearney S.M."/>
            <person name="Perrotta A.R."/>
            <person name="Berdy B."/>
            <person name="Zhao S."/>
            <person name="Lieberman T.D."/>
            <person name="Swanson P.K."/>
            <person name="Smith M."/>
            <person name="Roesemann S."/>
            <person name="Alexander J.E."/>
            <person name="Rich S.A."/>
            <person name="Livny J."/>
            <person name="Vlamakis H."/>
            <person name="Clish C."/>
            <person name="Bullock K."/>
            <person name="Deik A."/>
            <person name="Scott J."/>
            <person name="Pierce K.A."/>
            <person name="Xavier R.J."/>
            <person name="Alm E.J."/>
        </authorList>
    </citation>
    <scope>NUCLEOTIDE SEQUENCE [LARGE SCALE GENOMIC DNA]</scope>
    <source>
        <strain evidence="1 2">BIOML-A5</strain>
    </source>
</reference>
<evidence type="ECO:0000313" key="2">
    <source>
        <dbReference type="Proteomes" id="UP000347681"/>
    </source>
</evidence>
<dbReference type="Proteomes" id="UP000347681">
    <property type="component" value="Unassembled WGS sequence"/>
</dbReference>
<proteinExistence type="predicted"/>
<evidence type="ECO:0000313" key="1">
    <source>
        <dbReference type="EMBL" id="KAA5377638.1"/>
    </source>
</evidence>
<gene>
    <name evidence="1" type="ORF">F2Y61_24995</name>
</gene>
<accession>A0A5M5ZLR7</accession>
<dbReference type="AlphaFoldDB" id="A0A5M5ZLR7"/>
<name>A0A5M5ZLR7_9BACT</name>
<dbReference type="EMBL" id="VVZB01000175">
    <property type="protein sequence ID" value="KAA5377638.1"/>
    <property type="molecule type" value="Genomic_DNA"/>
</dbReference>
<comment type="caution">
    <text evidence="1">The sequence shown here is derived from an EMBL/GenBank/DDBJ whole genome shotgun (WGS) entry which is preliminary data.</text>
</comment>
<protein>
    <submittedName>
        <fullName evidence="1">Uncharacterized protein</fullName>
    </submittedName>
</protein>